<evidence type="ECO:0000313" key="2">
    <source>
        <dbReference type="Proteomes" id="UP000192247"/>
    </source>
</evidence>
<comment type="caution">
    <text evidence="1">The sequence shown here is derived from an EMBL/GenBank/DDBJ whole genome shotgun (WGS) entry which is preliminary data.</text>
</comment>
<proteinExistence type="predicted"/>
<accession>A0A1V9XWK6</accession>
<protein>
    <submittedName>
        <fullName evidence="1">Uncharacterized protein</fullName>
    </submittedName>
</protein>
<keyword evidence="2" id="KW-1185">Reference proteome</keyword>
<dbReference type="InParanoid" id="A0A1V9XWK6"/>
<reference evidence="1 2" key="1">
    <citation type="journal article" date="2017" name="Gigascience">
        <title>Draft genome of the honey bee ectoparasitic mite, Tropilaelaps mercedesae, is shaped by the parasitic life history.</title>
        <authorList>
            <person name="Dong X."/>
            <person name="Armstrong S.D."/>
            <person name="Xia D."/>
            <person name="Makepeace B.L."/>
            <person name="Darby A.C."/>
            <person name="Kadowaki T."/>
        </authorList>
    </citation>
    <scope>NUCLEOTIDE SEQUENCE [LARGE SCALE GENOMIC DNA]</scope>
    <source>
        <strain evidence="1">Wuxi-XJTLU</strain>
    </source>
</reference>
<evidence type="ECO:0000313" key="1">
    <source>
        <dbReference type="EMBL" id="OQR77887.1"/>
    </source>
</evidence>
<dbReference type="EMBL" id="MNPL01002918">
    <property type="protein sequence ID" value="OQR77887.1"/>
    <property type="molecule type" value="Genomic_DNA"/>
</dbReference>
<dbReference type="Proteomes" id="UP000192247">
    <property type="component" value="Unassembled WGS sequence"/>
</dbReference>
<name>A0A1V9XWK6_9ACAR</name>
<gene>
    <name evidence="1" type="ORF">BIW11_02836</name>
</gene>
<sequence>MGKVHTRNCTGYYV</sequence>
<organism evidence="1 2">
    <name type="scientific">Tropilaelaps mercedesae</name>
    <dbReference type="NCBI Taxonomy" id="418985"/>
    <lineage>
        <taxon>Eukaryota</taxon>
        <taxon>Metazoa</taxon>
        <taxon>Ecdysozoa</taxon>
        <taxon>Arthropoda</taxon>
        <taxon>Chelicerata</taxon>
        <taxon>Arachnida</taxon>
        <taxon>Acari</taxon>
        <taxon>Parasitiformes</taxon>
        <taxon>Mesostigmata</taxon>
        <taxon>Gamasina</taxon>
        <taxon>Dermanyssoidea</taxon>
        <taxon>Laelapidae</taxon>
        <taxon>Tropilaelaps</taxon>
    </lineage>
</organism>